<feature type="region of interest" description="Disordered" evidence="1">
    <location>
        <begin position="1"/>
        <end position="25"/>
    </location>
</feature>
<dbReference type="EMBL" id="HBNR01026494">
    <property type="protein sequence ID" value="CAE4578785.1"/>
    <property type="molecule type" value="Transcribed_RNA"/>
</dbReference>
<sequence>MAAPPSISADSPADREPVAQSKKPARDVPADSLWVVVRSGLGGTIIVEVALPGTATVADLRQRVALAKPDFGGDVVLLLGDREVQDAETLGNLASAVGAARAAGPERSLLELSALQDAGSRIRAKLKEGVRSFGAWELDRLGREGDPESLEEHWGGDLEALYCHNDAVIDRLGMQELRDLDGLTRLISSHNLRHLCLSCCSSLGAGNVIWDLQGRLYTIGHY</sequence>
<gene>
    <name evidence="2" type="ORF">AMON00008_LOCUS17907</name>
</gene>
<name>A0A7S4QBY6_9DINO</name>
<evidence type="ECO:0000313" key="2">
    <source>
        <dbReference type="EMBL" id="CAE4578785.1"/>
    </source>
</evidence>
<evidence type="ECO:0008006" key="3">
    <source>
        <dbReference type="Google" id="ProtNLM"/>
    </source>
</evidence>
<feature type="compositionally biased region" description="Low complexity" evidence="1">
    <location>
        <begin position="1"/>
        <end position="11"/>
    </location>
</feature>
<organism evidence="2">
    <name type="scientific">Alexandrium monilatum</name>
    <dbReference type="NCBI Taxonomy" id="311494"/>
    <lineage>
        <taxon>Eukaryota</taxon>
        <taxon>Sar</taxon>
        <taxon>Alveolata</taxon>
        <taxon>Dinophyceae</taxon>
        <taxon>Gonyaulacales</taxon>
        <taxon>Pyrocystaceae</taxon>
        <taxon>Alexandrium</taxon>
    </lineage>
</organism>
<dbReference type="CDD" id="cd17039">
    <property type="entry name" value="Ubl_ubiquitin_like"/>
    <property type="match status" value="1"/>
</dbReference>
<protein>
    <recommendedName>
        <fullName evidence="3">Ubiquitin-like domain-containing protein</fullName>
    </recommendedName>
</protein>
<reference evidence="2" key="1">
    <citation type="submission" date="2021-01" db="EMBL/GenBank/DDBJ databases">
        <authorList>
            <person name="Corre E."/>
            <person name="Pelletier E."/>
            <person name="Niang G."/>
            <person name="Scheremetjew M."/>
            <person name="Finn R."/>
            <person name="Kale V."/>
            <person name="Holt S."/>
            <person name="Cochrane G."/>
            <person name="Meng A."/>
            <person name="Brown T."/>
            <person name="Cohen L."/>
        </authorList>
    </citation>
    <scope>NUCLEOTIDE SEQUENCE</scope>
    <source>
        <strain evidence="2">CCMP3105</strain>
    </source>
</reference>
<accession>A0A7S4QBY6</accession>
<dbReference type="AlphaFoldDB" id="A0A7S4QBY6"/>
<proteinExistence type="predicted"/>
<evidence type="ECO:0000256" key="1">
    <source>
        <dbReference type="SAM" id="MobiDB-lite"/>
    </source>
</evidence>